<sequence>MRSALQELGVTLTPSTTPSPHATAPTQSYIDVRFAGSAADLHSITFRNYYTASVSILFAARPAKTGPEVAPACGADVVDGQRTPREVVWQTLVPHLQLMADLHSEDDAQAEHCIDAASFPASFDPRRLSQLRICLSQPSPLWRTHTLHGLRFFGRRCPLTARPAPFSEKGLLAARISVLAAEVEALAAGAVQVRPTLDEVLPARRDLEHVSPYLVGEFDDVVHLAESQT</sequence>
<accession>A0A7S3VZ99</accession>
<dbReference type="GO" id="GO:0005654">
    <property type="term" value="C:nucleoplasm"/>
    <property type="evidence" value="ECO:0007669"/>
    <property type="project" value="TreeGrafter"/>
</dbReference>
<evidence type="ECO:0000313" key="2">
    <source>
        <dbReference type="EMBL" id="CAE0525472.1"/>
    </source>
</evidence>
<protein>
    <submittedName>
        <fullName evidence="2">Uncharacterized protein</fullName>
    </submittedName>
</protein>
<evidence type="ECO:0000256" key="1">
    <source>
        <dbReference type="SAM" id="MobiDB-lite"/>
    </source>
</evidence>
<proteinExistence type="predicted"/>
<dbReference type="AlphaFoldDB" id="A0A7S3VZ99"/>
<feature type="compositionally biased region" description="Low complexity" evidence="1">
    <location>
        <begin position="11"/>
        <end position="24"/>
    </location>
</feature>
<gene>
    <name evidence="2" type="ORF">EHUX00137_LOCUS2806</name>
</gene>
<reference evidence="2" key="1">
    <citation type="submission" date="2021-01" db="EMBL/GenBank/DDBJ databases">
        <authorList>
            <person name="Corre E."/>
            <person name="Pelletier E."/>
            <person name="Niang G."/>
            <person name="Scheremetjew M."/>
            <person name="Finn R."/>
            <person name="Kale V."/>
            <person name="Holt S."/>
            <person name="Cochrane G."/>
            <person name="Meng A."/>
            <person name="Brown T."/>
            <person name="Cohen L."/>
        </authorList>
    </citation>
    <scope>NUCLEOTIDE SEQUENCE</scope>
    <source>
        <strain evidence="2">379</strain>
    </source>
</reference>
<dbReference type="InterPro" id="IPR040235">
    <property type="entry name" value="Nicolin-1"/>
</dbReference>
<dbReference type="EMBL" id="HBIR01004015">
    <property type="protein sequence ID" value="CAE0525472.1"/>
    <property type="molecule type" value="Transcribed_RNA"/>
</dbReference>
<name>A0A7S3VZ99_EMIHU</name>
<dbReference type="PANTHER" id="PTHR31239">
    <property type="entry name" value="NICOLIN 1"/>
    <property type="match status" value="1"/>
</dbReference>
<organism evidence="2">
    <name type="scientific">Emiliania huxleyi</name>
    <name type="common">Coccolithophore</name>
    <name type="synonym">Pontosphaera huxleyi</name>
    <dbReference type="NCBI Taxonomy" id="2903"/>
    <lineage>
        <taxon>Eukaryota</taxon>
        <taxon>Haptista</taxon>
        <taxon>Haptophyta</taxon>
        <taxon>Prymnesiophyceae</taxon>
        <taxon>Isochrysidales</taxon>
        <taxon>Noelaerhabdaceae</taxon>
        <taxon>Emiliania</taxon>
    </lineage>
</organism>
<dbReference type="PANTHER" id="PTHR31239:SF2">
    <property type="entry name" value="NICOLIN-1"/>
    <property type="match status" value="1"/>
</dbReference>
<feature type="region of interest" description="Disordered" evidence="1">
    <location>
        <begin position="1"/>
        <end position="24"/>
    </location>
</feature>